<name>A0ABQ4JJG3_9ACTN</name>
<dbReference type="RefSeq" id="WP_204038427.1">
    <property type="nucleotide sequence ID" value="NZ_BOPC01000138.1"/>
</dbReference>
<reference evidence="2 3" key="1">
    <citation type="submission" date="2021-01" db="EMBL/GenBank/DDBJ databases">
        <title>Whole genome shotgun sequence of Verrucosispora qiuiae NBRC 106684.</title>
        <authorList>
            <person name="Komaki H."/>
            <person name="Tamura T."/>
        </authorList>
    </citation>
    <scope>NUCLEOTIDE SEQUENCE [LARGE SCALE GENOMIC DNA]</scope>
    <source>
        <strain evidence="2 3">NBRC 106684</strain>
    </source>
</reference>
<evidence type="ECO:0008006" key="4">
    <source>
        <dbReference type="Google" id="ProtNLM"/>
    </source>
</evidence>
<gene>
    <name evidence="2" type="ORF">Vqi01_59010</name>
</gene>
<dbReference type="Proteomes" id="UP000653076">
    <property type="component" value="Unassembled WGS sequence"/>
</dbReference>
<proteinExistence type="predicted"/>
<feature type="region of interest" description="Disordered" evidence="1">
    <location>
        <begin position="94"/>
        <end position="120"/>
    </location>
</feature>
<comment type="caution">
    <text evidence="2">The sequence shown here is derived from an EMBL/GenBank/DDBJ whole genome shotgun (WGS) entry which is preliminary data.</text>
</comment>
<organism evidence="2 3">
    <name type="scientific">Micromonospora qiuiae</name>
    <dbReference type="NCBI Taxonomy" id="502268"/>
    <lineage>
        <taxon>Bacteria</taxon>
        <taxon>Bacillati</taxon>
        <taxon>Actinomycetota</taxon>
        <taxon>Actinomycetes</taxon>
        <taxon>Micromonosporales</taxon>
        <taxon>Micromonosporaceae</taxon>
        <taxon>Micromonospora</taxon>
    </lineage>
</organism>
<accession>A0ABQ4JJG3</accession>
<feature type="compositionally biased region" description="Low complexity" evidence="1">
    <location>
        <begin position="94"/>
        <end position="113"/>
    </location>
</feature>
<dbReference type="EMBL" id="BOPC01000138">
    <property type="protein sequence ID" value="GIJ30739.1"/>
    <property type="molecule type" value="Genomic_DNA"/>
</dbReference>
<evidence type="ECO:0000313" key="3">
    <source>
        <dbReference type="Proteomes" id="UP000653076"/>
    </source>
</evidence>
<sequence length="168" mass="18062">MAAEKQYKVTEPTDLADCYVIPAAEVATRTGWSERSLIDDCKAGMIDHVHRKGSYGFTREQLSALIAQYTRKGCGPKKSAAEVAEDELAAARAYNAQAPRRGRSQASSSSSRLSSRDEQMIQVLVNAAPAPTPEQIDTLRRVFARKVQSESPPAAGPGGPQTASKPTD</sequence>
<protein>
    <recommendedName>
        <fullName evidence="4">DNA-binding protein</fullName>
    </recommendedName>
</protein>
<evidence type="ECO:0000313" key="2">
    <source>
        <dbReference type="EMBL" id="GIJ30739.1"/>
    </source>
</evidence>
<evidence type="ECO:0000256" key="1">
    <source>
        <dbReference type="SAM" id="MobiDB-lite"/>
    </source>
</evidence>
<feature type="region of interest" description="Disordered" evidence="1">
    <location>
        <begin position="143"/>
        <end position="168"/>
    </location>
</feature>
<keyword evidence="3" id="KW-1185">Reference proteome</keyword>